<dbReference type="InterPro" id="IPR039433">
    <property type="entry name" value="Mff-like_dom"/>
</dbReference>
<comment type="similarity">
    <text evidence="1 9">Belongs to the Tango11 family.</text>
</comment>
<dbReference type="PANTHER" id="PTHR16501">
    <property type="entry name" value="TRANSPORT AND GOLGI ORGANIZATION PROTEIN 11"/>
    <property type="match status" value="1"/>
</dbReference>
<evidence type="ECO:0000259" key="11">
    <source>
        <dbReference type="Pfam" id="PF05644"/>
    </source>
</evidence>
<sequence length="233" mass="26920">MSQLPPEYDDIQPQDYDPMFTADISTKMRVPDRIIPLNGYPVDPLDGYHDDFHSDEQIKNQKRAASMSVPDKIVMGDMENGRPLPDLHKDALMNDMQDTYVGLTTPPRVLTLDDRPFPMTEVHESLKETEEREAELDQYDSRSLLDTPSPRRYNDSLVTEARMAAPGNNSLLITDEDDDDDMVIMRRQIAKISRHVLLLEEENAKRSQREVVLYPVVLGYILFRVAAWFLRRL</sequence>
<evidence type="ECO:0000256" key="3">
    <source>
        <dbReference type="ARBA" id="ARBA00022787"/>
    </source>
</evidence>
<feature type="domain" description="Mff-like" evidence="11">
    <location>
        <begin position="175"/>
        <end position="231"/>
    </location>
</feature>
<reference evidence="12" key="1">
    <citation type="journal article" date="2023" name="Mol. Biol. Evol.">
        <title>Third-Generation Sequencing Reveals the Adaptive Role of the Epigenome in Three Deep-Sea Polychaetes.</title>
        <authorList>
            <person name="Perez M."/>
            <person name="Aroh O."/>
            <person name="Sun Y."/>
            <person name="Lan Y."/>
            <person name="Juniper S.K."/>
            <person name="Young C.R."/>
            <person name="Angers B."/>
            <person name="Qian P.Y."/>
        </authorList>
    </citation>
    <scope>NUCLEOTIDE SEQUENCE</scope>
    <source>
        <strain evidence="12">R07B-5</strain>
    </source>
</reference>
<accession>A0AAD9ULF8</accession>
<protein>
    <recommendedName>
        <fullName evidence="9">Mitochondrial fission factor</fullName>
    </recommendedName>
</protein>
<evidence type="ECO:0000256" key="1">
    <source>
        <dbReference type="ARBA" id="ARBA00009806"/>
    </source>
</evidence>
<dbReference type="AlphaFoldDB" id="A0AAD9ULF8"/>
<keyword evidence="7 9" id="KW-0472">Membrane</keyword>
<dbReference type="GO" id="GO:0000266">
    <property type="term" value="P:mitochondrial fission"/>
    <property type="evidence" value="ECO:0007669"/>
    <property type="project" value="UniProtKB-UniRule"/>
</dbReference>
<evidence type="ECO:0000313" key="12">
    <source>
        <dbReference type="EMBL" id="KAK2193645.1"/>
    </source>
</evidence>
<organism evidence="12 13">
    <name type="scientific">Ridgeia piscesae</name>
    <name type="common">Tubeworm</name>
    <dbReference type="NCBI Taxonomy" id="27915"/>
    <lineage>
        <taxon>Eukaryota</taxon>
        <taxon>Metazoa</taxon>
        <taxon>Spiralia</taxon>
        <taxon>Lophotrochozoa</taxon>
        <taxon>Annelida</taxon>
        <taxon>Polychaeta</taxon>
        <taxon>Sedentaria</taxon>
        <taxon>Canalipalpata</taxon>
        <taxon>Sabellida</taxon>
        <taxon>Siboglinidae</taxon>
        <taxon>Ridgeia</taxon>
    </lineage>
</organism>
<keyword evidence="8 9" id="KW-0576">Peroxisome</keyword>
<dbReference type="Proteomes" id="UP001209878">
    <property type="component" value="Unassembled WGS sequence"/>
</dbReference>
<keyword evidence="4 9" id="KW-1133">Transmembrane helix</keyword>
<evidence type="ECO:0000256" key="2">
    <source>
        <dbReference type="ARBA" id="ARBA00022692"/>
    </source>
</evidence>
<dbReference type="InterPro" id="IPR008518">
    <property type="entry name" value="Mff/Tango-11"/>
</dbReference>
<comment type="subcellular location">
    <subcellularLocation>
        <location evidence="9">Mitochondrion outer membrane</location>
        <topology evidence="9">Single-pass type IV membrane protein</topology>
    </subcellularLocation>
    <subcellularLocation>
        <location evidence="9">Peroxisome</location>
    </subcellularLocation>
</comment>
<dbReference type="GO" id="GO:0005777">
    <property type="term" value="C:peroxisome"/>
    <property type="evidence" value="ECO:0007669"/>
    <property type="project" value="UniProtKB-SubCell"/>
</dbReference>
<evidence type="ECO:0000256" key="9">
    <source>
        <dbReference type="RuleBase" id="RU368040"/>
    </source>
</evidence>
<feature type="region of interest" description="Disordered" evidence="10">
    <location>
        <begin position="125"/>
        <end position="149"/>
    </location>
</feature>
<keyword evidence="13" id="KW-1185">Reference proteome</keyword>
<dbReference type="GO" id="GO:0090314">
    <property type="term" value="P:positive regulation of protein targeting to membrane"/>
    <property type="evidence" value="ECO:0007669"/>
    <property type="project" value="UniProtKB-UniRule"/>
</dbReference>
<keyword evidence="5" id="KW-0175">Coiled coil</keyword>
<dbReference type="PANTHER" id="PTHR16501:SF6">
    <property type="entry name" value="TRANSPORT AND GOLGI ORGANIZATION PROTEIN 11"/>
    <property type="match status" value="1"/>
</dbReference>
<evidence type="ECO:0000256" key="5">
    <source>
        <dbReference type="ARBA" id="ARBA00023054"/>
    </source>
</evidence>
<dbReference type="GO" id="GO:0090141">
    <property type="term" value="P:positive regulation of mitochondrial fission"/>
    <property type="evidence" value="ECO:0007669"/>
    <property type="project" value="UniProtKB-UniRule"/>
</dbReference>
<evidence type="ECO:0000313" key="13">
    <source>
        <dbReference type="Proteomes" id="UP001209878"/>
    </source>
</evidence>
<name>A0AAD9ULF8_RIDPI</name>
<keyword evidence="3 9" id="KW-1000">Mitochondrion outer membrane</keyword>
<evidence type="ECO:0000256" key="8">
    <source>
        <dbReference type="ARBA" id="ARBA00023140"/>
    </source>
</evidence>
<keyword evidence="6 9" id="KW-0496">Mitochondrion</keyword>
<dbReference type="Pfam" id="PF05644">
    <property type="entry name" value="Miff"/>
    <property type="match status" value="2"/>
</dbReference>
<evidence type="ECO:0000256" key="7">
    <source>
        <dbReference type="ARBA" id="ARBA00023136"/>
    </source>
</evidence>
<feature type="transmembrane region" description="Helical" evidence="9">
    <location>
        <begin position="211"/>
        <end position="230"/>
    </location>
</feature>
<evidence type="ECO:0000256" key="4">
    <source>
        <dbReference type="ARBA" id="ARBA00022989"/>
    </source>
</evidence>
<dbReference type="EMBL" id="JAODUO010000009">
    <property type="protein sequence ID" value="KAK2193645.1"/>
    <property type="molecule type" value="Genomic_DNA"/>
</dbReference>
<gene>
    <name evidence="12" type="ORF">NP493_9g02000</name>
</gene>
<evidence type="ECO:0000256" key="6">
    <source>
        <dbReference type="ARBA" id="ARBA00023128"/>
    </source>
</evidence>
<keyword evidence="2 9" id="KW-0812">Transmembrane</keyword>
<comment type="function">
    <text evidence="9">Plays a role in mitochondrial and peroxisomal fission. Promotes the recruitment and association of the fission mediator dynamin-related protein 1 (DNM1L) to the mitochondrial surface.</text>
</comment>
<proteinExistence type="inferred from homology"/>
<evidence type="ECO:0000256" key="10">
    <source>
        <dbReference type="SAM" id="MobiDB-lite"/>
    </source>
</evidence>
<dbReference type="GO" id="GO:0005741">
    <property type="term" value="C:mitochondrial outer membrane"/>
    <property type="evidence" value="ECO:0007669"/>
    <property type="project" value="UniProtKB-SubCell"/>
</dbReference>
<feature type="domain" description="Mff-like" evidence="11">
    <location>
        <begin position="14"/>
        <end position="167"/>
    </location>
</feature>
<comment type="caution">
    <text evidence="12">The sequence shown here is derived from an EMBL/GenBank/DDBJ whole genome shotgun (WGS) entry which is preliminary data.</text>
</comment>